<feature type="transmembrane region" description="Helical" evidence="1">
    <location>
        <begin position="34"/>
        <end position="54"/>
    </location>
</feature>
<dbReference type="EnsemblMetazoa" id="XM_014401960.1">
    <property type="protein sequence ID" value="XP_014257446.1"/>
    <property type="gene ID" value="LOC106671126"/>
</dbReference>
<protein>
    <recommendedName>
        <fullName evidence="2">GP-PDE domain-containing protein</fullName>
    </recommendedName>
</protein>
<accession>A0A8I6S5D2</accession>
<name>A0A8I6S5D2_CIMLE</name>
<dbReference type="Pfam" id="PF03009">
    <property type="entry name" value="GDPD"/>
    <property type="match status" value="1"/>
</dbReference>
<dbReference type="GeneID" id="106671126"/>
<keyword evidence="4" id="KW-1185">Reference proteome</keyword>
<proteinExistence type="predicted"/>
<dbReference type="RefSeq" id="XP_014257446.1">
    <property type="nucleotide sequence ID" value="XM_014401960.1"/>
</dbReference>
<evidence type="ECO:0000256" key="1">
    <source>
        <dbReference type="SAM" id="Phobius"/>
    </source>
</evidence>
<feature type="domain" description="GP-PDE" evidence="2">
    <location>
        <begin position="101"/>
        <end position="371"/>
    </location>
</feature>
<dbReference type="OMA" id="KHHWMTL"/>
<dbReference type="KEGG" id="clec:106671126"/>
<feature type="transmembrane region" description="Helical" evidence="1">
    <location>
        <begin position="301"/>
        <end position="319"/>
    </location>
</feature>
<dbReference type="OrthoDB" id="197419at2759"/>
<dbReference type="GO" id="GO:0006580">
    <property type="term" value="P:ethanolamine metabolic process"/>
    <property type="evidence" value="ECO:0007669"/>
    <property type="project" value="TreeGrafter"/>
</dbReference>
<evidence type="ECO:0000313" key="4">
    <source>
        <dbReference type="Proteomes" id="UP000494040"/>
    </source>
</evidence>
<sequence length="371" mass="42097">MAWSDWSGVQVLSSCFLLWVVPFAAFLTAVEATGYLVLTVLVFGPLCSYLGIAYCSVPQPPDSVVREILGEQVQSRSPRYLPCGGSGKQDAGPSTKDVNRVIAIAHRFAGIDAPENTTTALDQCIKNGAKAVEFDVVLTGDMVPVVFHDPKLQRMTGLTEDIRKLPYAHVKELNVSVYHHFREQFPNTFIPTLNDVIKKCIDNDMRMIIDIKEDRFEIVDIILQLFSKYPVLYKRAVVSSFNPWIIFNIRKTNPDIVGALAWRPAYMSCSEYSPIDENCKVHHNTLFMYFMSRLADMAHSFFFFNFAHSILGLSAVLIYKDNITIDMIYYWSKKNVRTIAWTVNSPLEKQYMVRELGIPYVTDTMLGNADQ</sequence>
<evidence type="ECO:0000259" key="2">
    <source>
        <dbReference type="PROSITE" id="PS51704"/>
    </source>
</evidence>
<evidence type="ECO:0000313" key="3">
    <source>
        <dbReference type="EnsemblMetazoa" id="XP_014257446.1"/>
    </source>
</evidence>
<dbReference type="Gene3D" id="3.20.20.190">
    <property type="entry name" value="Phosphatidylinositol (PI) phosphodiesterase"/>
    <property type="match status" value="1"/>
</dbReference>
<dbReference type="InterPro" id="IPR017946">
    <property type="entry name" value="PLC-like_Pdiesterase_TIM-brl"/>
</dbReference>
<dbReference type="Proteomes" id="UP000494040">
    <property type="component" value="Unassembled WGS sequence"/>
</dbReference>
<keyword evidence="1" id="KW-0812">Transmembrane</keyword>
<dbReference type="PANTHER" id="PTHR46320:SF1">
    <property type="entry name" value="GLYCEROPHOSPHODIESTER PHOSPHODIESTERASE 1"/>
    <property type="match status" value="1"/>
</dbReference>
<dbReference type="InterPro" id="IPR030395">
    <property type="entry name" value="GP_PDE_dom"/>
</dbReference>
<keyword evidence="1" id="KW-1133">Transmembrane helix</keyword>
<dbReference type="GO" id="GO:0006644">
    <property type="term" value="P:phospholipid metabolic process"/>
    <property type="evidence" value="ECO:0007669"/>
    <property type="project" value="TreeGrafter"/>
</dbReference>
<keyword evidence="1" id="KW-0472">Membrane</keyword>
<dbReference type="SUPFAM" id="SSF51695">
    <property type="entry name" value="PLC-like phosphodiesterases"/>
    <property type="match status" value="1"/>
</dbReference>
<dbReference type="PROSITE" id="PS51704">
    <property type="entry name" value="GP_PDE"/>
    <property type="match status" value="1"/>
</dbReference>
<dbReference type="AlphaFoldDB" id="A0A8I6S5D2"/>
<dbReference type="GO" id="GO:0070291">
    <property type="term" value="P:N-acylethanolamine metabolic process"/>
    <property type="evidence" value="ECO:0007669"/>
    <property type="project" value="TreeGrafter"/>
</dbReference>
<dbReference type="PANTHER" id="PTHR46320">
    <property type="entry name" value="GLYCEROPHOSPHODIESTER PHOSPHODIESTERASE 1"/>
    <property type="match status" value="1"/>
</dbReference>
<reference evidence="3" key="1">
    <citation type="submission" date="2022-01" db="UniProtKB">
        <authorList>
            <consortium name="EnsemblMetazoa"/>
        </authorList>
    </citation>
    <scope>IDENTIFICATION</scope>
</reference>
<feature type="transmembrane region" description="Helical" evidence="1">
    <location>
        <begin position="6"/>
        <end position="27"/>
    </location>
</feature>
<organism evidence="3 4">
    <name type="scientific">Cimex lectularius</name>
    <name type="common">Bed bug</name>
    <name type="synonym">Acanthia lectularia</name>
    <dbReference type="NCBI Taxonomy" id="79782"/>
    <lineage>
        <taxon>Eukaryota</taxon>
        <taxon>Metazoa</taxon>
        <taxon>Ecdysozoa</taxon>
        <taxon>Arthropoda</taxon>
        <taxon>Hexapoda</taxon>
        <taxon>Insecta</taxon>
        <taxon>Pterygota</taxon>
        <taxon>Neoptera</taxon>
        <taxon>Paraneoptera</taxon>
        <taxon>Hemiptera</taxon>
        <taxon>Heteroptera</taxon>
        <taxon>Panheteroptera</taxon>
        <taxon>Cimicomorpha</taxon>
        <taxon>Cimicidae</taxon>
        <taxon>Cimex</taxon>
    </lineage>
</organism>
<dbReference type="GO" id="GO:0008889">
    <property type="term" value="F:glycerophosphodiester phosphodiesterase activity"/>
    <property type="evidence" value="ECO:0007669"/>
    <property type="project" value="TreeGrafter"/>
</dbReference>
<dbReference type="GO" id="GO:0005886">
    <property type="term" value="C:plasma membrane"/>
    <property type="evidence" value="ECO:0007669"/>
    <property type="project" value="TreeGrafter"/>
</dbReference>